<dbReference type="GO" id="GO:0016410">
    <property type="term" value="F:N-acyltransferase activity"/>
    <property type="evidence" value="ECO:0007669"/>
    <property type="project" value="TreeGrafter"/>
</dbReference>
<dbReference type="PANTHER" id="PTHR31438:SF1">
    <property type="entry name" value="LYSINE N-ACYLTRANSFERASE C17G9.06C-RELATED"/>
    <property type="match status" value="1"/>
</dbReference>
<proteinExistence type="predicted"/>
<gene>
    <name evidence="3" type="ORF">SAMN05443144_105195</name>
</gene>
<feature type="domain" description="N-acetyltransferase" evidence="2">
    <location>
        <begin position="8"/>
        <end position="166"/>
    </location>
</feature>
<organism evidence="3 4">
    <name type="scientific">Fodinibius roseus</name>
    <dbReference type="NCBI Taxonomy" id="1194090"/>
    <lineage>
        <taxon>Bacteria</taxon>
        <taxon>Pseudomonadati</taxon>
        <taxon>Balneolota</taxon>
        <taxon>Balneolia</taxon>
        <taxon>Balneolales</taxon>
        <taxon>Balneolaceae</taxon>
        <taxon>Fodinibius</taxon>
    </lineage>
</organism>
<dbReference type="Proteomes" id="UP000184041">
    <property type="component" value="Unassembled WGS sequence"/>
</dbReference>
<dbReference type="OrthoDB" id="9788755at2"/>
<evidence type="ECO:0000313" key="3">
    <source>
        <dbReference type="EMBL" id="SHF10812.1"/>
    </source>
</evidence>
<dbReference type="Pfam" id="PF13523">
    <property type="entry name" value="Acetyltransf_8"/>
    <property type="match status" value="1"/>
</dbReference>
<dbReference type="STRING" id="1194090.SAMN05443144_105195"/>
<dbReference type="CDD" id="cd04301">
    <property type="entry name" value="NAT_SF"/>
    <property type="match status" value="1"/>
</dbReference>
<dbReference type="AlphaFoldDB" id="A0A1M4YZ79"/>
<dbReference type="Gene3D" id="3.40.630.30">
    <property type="match status" value="1"/>
</dbReference>
<keyword evidence="3" id="KW-0808">Transferase</keyword>
<dbReference type="InterPro" id="IPR000182">
    <property type="entry name" value="GNAT_dom"/>
</dbReference>
<evidence type="ECO:0000313" key="4">
    <source>
        <dbReference type="Proteomes" id="UP000184041"/>
    </source>
</evidence>
<sequence>MSQLSPNISLRIATPDDQALLEHWDKQPHVEAAAPNDDLDWEQELNRKSKWEERFIAELNGRPIGFLQIIDAAREETHYWGETEEGHKAIDIWIGEADDLGRGYGTEMMKLALDRCFSDPEVKAVLIDPLESNTKAHKFYRRLGFQFVERRRFGEDDCLVFRLYRDIGILQL</sequence>
<accession>A0A1M4YZ79</accession>
<keyword evidence="4" id="KW-1185">Reference proteome</keyword>
<dbReference type="EMBL" id="FQUS01000005">
    <property type="protein sequence ID" value="SHF10812.1"/>
    <property type="molecule type" value="Genomic_DNA"/>
</dbReference>
<dbReference type="SUPFAM" id="SSF55729">
    <property type="entry name" value="Acyl-CoA N-acyltransferases (Nat)"/>
    <property type="match status" value="1"/>
</dbReference>
<keyword evidence="1" id="KW-0046">Antibiotic resistance</keyword>
<name>A0A1M4YZ79_9BACT</name>
<dbReference type="RefSeq" id="WP_073061104.1">
    <property type="nucleotide sequence ID" value="NZ_FQUS01000005.1"/>
</dbReference>
<dbReference type="GO" id="GO:0046677">
    <property type="term" value="P:response to antibiotic"/>
    <property type="evidence" value="ECO:0007669"/>
    <property type="project" value="UniProtKB-KW"/>
</dbReference>
<evidence type="ECO:0000256" key="1">
    <source>
        <dbReference type="ARBA" id="ARBA00023251"/>
    </source>
</evidence>
<evidence type="ECO:0000259" key="2">
    <source>
        <dbReference type="PROSITE" id="PS51186"/>
    </source>
</evidence>
<dbReference type="PANTHER" id="PTHR31438">
    <property type="entry name" value="LYSINE N-ACYLTRANSFERASE C17G9.06C-RELATED"/>
    <property type="match status" value="1"/>
</dbReference>
<dbReference type="PROSITE" id="PS51186">
    <property type="entry name" value="GNAT"/>
    <property type="match status" value="1"/>
</dbReference>
<protein>
    <submittedName>
        <fullName evidence="3">Aminoglycoside 6'-N-acetyltransferase</fullName>
    </submittedName>
</protein>
<dbReference type="InterPro" id="IPR016181">
    <property type="entry name" value="Acyl_CoA_acyltransferase"/>
</dbReference>
<reference evidence="3 4" key="1">
    <citation type="submission" date="2016-11" db="EMBL/GenBank/DDBJ databases">
        <authorList>
            <person name="Jaros S."/>
            <person name="Januszkiewicz K."/>
            <person name="Wedrychowicz H."/>
        </authorList>
    </citation>
    <scope>NUCLEOTIDE SEQUENCE [LARGE SCALE GENOMIC DNA]</scope>
    <source>
        <strain evidence="3 4">DSM 21986</strain>
    </source>
</reference>